<feature type="region of interest" description="Disordered" evidence="1">
    <location>
        <begin position="112"/>
        <end position="134"/>
    </location>
</feature>
<feature type="compositionally biased region" description="Basic and acidic residues" evidence="1">
    <location>
        <begin position="117"/>
        <end position="127"/>
    </location>
</feature>
<gene>
    <name evidence="3" type="primary">LOC106114057</name>
</gene>
<dbReference type="Pfam" id="PF23055">
    <property type="entry name" value="DUF7041"/>
    <property type="match status" value="1"/>
</dbReference>
<evidence type="ECO:0000259" key="2">
    <source>
        <dbReference type="Pfam" id="PF23055"/>
    </source>
</evidence>
<evidence type="ECO:0000256" key="1">
    <source>
        <dbReference type="SAM" id="MobiDB-lite"/>
    </source>
</evidence>
<dbReference type="PANTHER" id="PTHR33327:SF3">
    <property type="entry name" value="RNA-DIRECTED DNA POLYMERASE"/>
    <property type="match status" value="1"/>
</dbReference>
<dbReference type="GeneID" id="106114057"/>
<dbReference type="InterPro" id="IPR055469">
    <property type="entry name" value="DUF7041"/>
</dbReference>
<dbReference type="PANTHER" id="PTHR33327">
    <property type="entry name" value="ENDONUCLEASE"/>
    <property type="match status" value="1"/>
</dbReference>
<dbReference type="AlphaFoldDB" id="A0AAJ6Z0H0"/>
<accession>A0AAJ6Z0H0</accession>
<evidence type="ECO:0000313" key="3">
    <source>
        <dbReference type="RefSeq" id="XP_013162626.1"/>
    </source>
</evidence>
<dbReference type="RefSeq" id="XP_013162626.1">
    <property type="nucleotide sequence ID" value="XM_013307172.1"/>
</dbReference>
<organism evidence="3">
    <name type="scientific">Papilio xuthus</name>
    <name type="common">Asian swallowtail butterfly</name>
    <dbReference type="NCBI Taxonomy" id="66420"/>
    <lineage>
        <taxon>Eukaryota</taxon>
        <taxon>Metazoa</taxon>
        <taxon>Ecdysozoa</taxon>
        <taxon>Arthropoda</taxon>
        <taxon>Hexapoda</taxon>
        <taxon>Insecta</taxon>
        <taxon>Pterygota</taxon>
        <taxon>Neoptera</taxon>
        <taxon>Endopterygota</taxon>
        <taxon>Lepidoptera</taxon>
        <taxon>Glossata</taxon>
        <taxon>Ditrysia</taxon>
        <taxon>Papilionoidea</taxon>
        <taxon>Papilionidae</taxon>
        <taxon>Papilioninae</taxon>
        <taxon>Papilio</taxon>
    </lineage>
</organism>
<feature type="non-terminal residue" evidence="3">
    <location>
        <position position="134"/>
    </location>
</feature>
<dbReference type="Proteomes" id="UP000694872">
    <property type="component" value="Unplaced"/>
</dbReference>
<proteinExistence type="predicted"/>
<reference evidence="3" key="1">
    <citation type="submission" date="2025-08" db="UniProtKB">
        <authorList>
            <consortium name="RefSeq"/>
        </authorList>
    </citation>
    <scope>IDENTIFICATION</scope>
</reference>
<feature type="domain" description="DUF7041" evidence="2">
    <location>
        <begin position="36"/>
        <end position="117"/>
    </location>
</feature>
<name>A0AAJ6Z0H0_PAPXU</name>
<dbReference type="KEGG" id="pxu:106114057"/>
<protein>
    <submittedName>
        <fullName evidence="3">Uncharacterized protein LOC106114057</fullName>
    </submittedName>
</protein>
<sequence>MSKEEELQRQILDLQKQIAKLTNPDAQVMGVSVKLSEFWRDNPRIWFTQAEAQFEIAGITQDSTKYGHVLSKFDAHLADEVEDILSNPPTKDKYQHLKAEIIKRFSTSKKQRTRQLLSEEQRGDRKPTAFLRHL</sequence>